<dbReference type="Proteomes" id="UP000178636">
    <property type="component" value="Unassembled WGS sequence"/>
</dbReference>
<evidence type="ECO:0000256" key="6">
    <source>
        <dbReference type="SAM" id="Phobius"/>
    </source>
</evidence>
<keyword evidence="4 6" id="KW-1133">Transmembrane helix</keyword>
<name>A0A1G2DBX0_9BACT</name>
<evidence type="ECO:0000313" key="9">
    <source>
        <dbReference type="Proteomes" id="UP000178636"/>
    </source>
</evidence>
<accession>A0A1G2DBX0</accession>
<evidence type="ECO:0000256" key="1">
    <source>
        <dbReference type="ARBA" id="ARBA00004141"/>
    </source>
</evidence>
<dbReference type="GO" id="GO:0017004">
    <property type="term" value="P:cytochrome complex assembly"/>
    <property type="evidence" value="ECO:0007669"/>
    <property type="project" value="InterPro"/>
</dbReference>
<feature type="transmembrane region" description="Helical" evidence="6">
    <location>
        <begin position="87"/>
        <end position="109"/>
    </location>
</feature>
<organism evidence="8 9">
    <name type="scientific">Candidatus Lloydbacteria bacterium RIFCSPHIGHO2_02_FULL_54_17</name>
    <dbReference type="NCBI Taxonomy" id="1798664"/>
    <lineage>
        <taxon>Bacteria</taxon>
        <taxon>Candidatus Lloydiibacteriota</taxon>
    </lineage>
</organism>
<evidence type="ECO:0000313" key="8">
    <source>
        <dbReference type="EMBL" id="OGZ11119.1"/>
    </source>
</evidence>
<evidence type="ECO:0000256" key="3">
    <source>
        <dbReference type="ARBA" id="ARBA00022692"/>
    </source>
</evidence>
<dbReference type="InterPro" id="IPR003834">
    <property type="entry name" value="Cyt_c_assmbl_TM_dom"/>
</dbReference>
<feature type="transmembrane region" description="Helical" evidence="6">
    <location>
        <begin position="164"/>
        <end position="190"/>
    </location>
</feature>
<proteinExistence type="inferred from homology"/>
<evidence type="ECO:0000256" key="4">
    <source>
        <dbReference type="ARBA" id="ARBA00022989"/>
    </source>
</evidence>
<dbReference type="InterPro" id="IPR051790">
    <property type="entry name" value="Cytochrome_c-biogenesis_DsbD"/>
</dbReference>
<sequence length="249" mass="25860">MSEVSIFSALLGGILTFLAPCTLPLIPGYIAFIGGTGGTGEATGGSTARRRVMANAALFVLGFSVVFIAFGMASGALGKFLVLYKVLIAQVGGAVVIYLGLTLFGLVPLPRFSATGAGRLMGTLSPGSRSGAFLLGFLFALGWSPCLGPILGTILLLAAGGGTLWYGGALLAIYAFGLALPFLLVAYIYGTTFSYVSRLEPYMRFTRIAGGAMLVLVGFLLLIGQFGILNAWAGRLLDGKLFDILLTYT</sequence>
<comment type="caution">
    <text evidence="8">The sequence shown here is derived from an EMBL/GenBank/DDBJ whole genome shotgun (WGS) entry which is preliminary data.</text>
</comment>
<feature type="transmembrane region" description="Helical" evidence="6">
    <location>
        <begin position="6"/>
        <end position="32"/>
    </location>
</feature>
<evidence type="ECO:0000256" key="5">
    <source>
        <dbReference type="ARBA" id="ARBA00023136"/>
    </source>
</evidence>
<protein>
    <recommendedName>
        <fullName evidence="7">Cytochrome C biogenesis protein transmembrane domain-containing protein</fullName>
    </recommendedName>
</protein>
<dbReference type="STRING" id="1798664.A3C93_04960"/>
<evidence type="ECO:0000256" key="2">
    <source>
        <dbReference type="ARBA" id="ARBA00006143"/>
    </source>
</evidence>
<comment type="similarity">
    <text evidence="2">Belongs to the DsbD family.</text>
</comment>
<dbReference type="AlphaFoldDB" id="A0A1G2DBX0"/>
<evidence type="ECO:0000259" key="7">
    <source>
        <dbReference type="Pfam" id="PF02683"/>
    </source>
</evidence>
<keyword evidence="3 6" id="KW-0812">Transmembrane</keyword>
<reference evidence="8 9" key="1">
    <citation type="journal article" date="2016" name="Nat. Commun.">
        <title>Thousands of microbial genomes shed light on interconnected biogeochemical processes in an aquifer system.</title>
        <authorList>
            <person name="Anantharaman K."/>
            <person name="Brown C.T."/>
            <person name="Hug L.A."/>
            <person name="Sharon I."/>
            <person name="Castelle C.J."/>
            <person name="Probst A.J."/>
            <person name="Thomas B.C."/>
            <person name="Singh A."/>
            <person name="Wilkins M.J."/>
            <person name="Karaoz U."/>
            <person name="Brodie E.L."/>
            <person name="Williams K.H."/>
            <person name="Hubbard S.S."/>
            <person name="Banfield J.F."/>
        </authorList>
    </citation>
    <scope>NUCLEOTIDE SEQUENCE [LARGE SCALE GENOMIC DNA]</scope>
</reference>
<dbReference type="EMBL" id="MHLO01000038">
    <property type="protein sequence ID" value="OGZ11119.1"/>
    <property type="molecule type" value="Genomic_DNA"/>
</dbReference>
<feature type="transmembrane region" description="Helical" evidence="6">
    <location>
        <begin position="211"/>
        <end position="233"/>
    </location>
</feature>
<dbReference type="PANTHER" id="PTHR31272:SF4">
    <property type="entry name" value="CYTOCHROME C-TYPE BIOGENESIS PROTEIN HI_1454-RELATED"/>
    <property type="match status" value="1"/>
</dbReference>
<dbReference type="Pfam" id="PF02683">
    <property type="entry name" value="DsbD_TM"/>
    <property type="match status" value="1"/>
</dbReference>
<keyword evidence="5 6" id="KW-0472">Membrane</keyword>
<feature type="transmembrane region" description="Helical" evidence="6">
    <location>
        <begin position="130"/>
        <end position="158"/>
    </location>
</feature>
<dbReference type="GO" id="GO:0016020">
    <property type="term" value="C:membrane"/>
    <property type="evidence" value="ECO:0007669"/>
    <property type="project" value="UniProtKB-SubCell"/>
</dbReference>
<feature type="transmembrane region" description="Helical" evidence="6">
    <location>
        <begin position="52"/>
        <end position="75"/>
    </location>
</feature>
<gene>
    <name evidence="8" type="ORF">A3C93_04960</name>
</gene>
<feature type="domain" description="Cytochrome C biogenesis protein transmembrane" evidence="7">
    <location>
        <begin position="6"/>
        <end position="221"/>
    </location>
</feature>
<comment type="subcellular location">
    <subcellularLocation>
        <location evidence="1">Membrane</location>
        <topology evidence="1">Multi-pass membrane protein</topology>
    </subcellularLocation>
</comment>
<dbReference type="PANTHER" id="PTHR31272">
    <property type="entry name" value="CYTOCHROME C-TYPE BIOGENESIS PROTEIN HI_1454-RELATED"/>
    <property type="match status" value="1"/>
</dbReference>